<evidence type="ECO:0008006" key="5">
    <source>
        <dbReference type="Google" id="ProtNLM"/>
    </source>
</evidence>
<sequence>MSDEIKLLKRPSKNDNFDDILQQHQQYINSGVKPSATVISKKSVDNRRKERSVNAELPKKESLFKQRSNKLKSGEKFEVSNQNLVLKDVVKENVVAMENIKDVNFSSNEILTKGGFPPTFHRSDESNVLFSKKILKNDEELKHGNFSSFRNFQGTELEREIHDENFKLFTKLSPKEIEEERHLDQSLDDGAQGKKKKILDNNKIFKSKPVSLEEKKLEWINTPSSLEAPSIKDQPKVAEFRFDFKGLILKEGCDSFDNSLYHHGDQQQNPGYTIQEALYFTRSKLDGQRLIGLKILGEILYNLRETDLYKGDGVDIEYWLYQLNFLVYIRWSRSALVDSNMQVVRLALQILHVFFNVQQSEVFGNLFDTKLGLKRFCLSVESVKGFRNQSLGLVIQKVEDNDVVSVNDNSTMEAVVKLMREDIFKGLLKMNVLDQMTYFLEKNIERTICFELLTIFSMHSVEVSDTLITNGFLKIFLEILAVNWPLEKPTEASLIFLKQLMHSSRKNCDAVLKAGLVDCIMRFVTKPLPEDDQIYIWRLRKQCFCCLRVLWSFKLGIRIFDEYATLIFESFILNKTEKNLIVYMSPWIRMVLSLINFEDFQFEFHFKYIFNEIIKFFQSDTFLHCTESIGQNDLGFYELCSSIVEFLTNFIVNLNKNEKSKITFYINSIAKLKLHQSTFFKSTLNLLTIESTSEKNEKGAYYRYPSFLENSIIGLGNFKAIANATILLNLTCKCNFVSSIIDAFRSFSIIDDTSEWSEILHLTLTSDTVICLLNRGVEKGYWGFHYGIERSNFLRFFGYGWNEFQRIWLEAVGATTPVHAIYDFEPVPLLPYMKTVLLNKSQLSNLAPLIFKVGLNLLTDLLPGDEVVGLKVLNTLIFGESWMKMTLGLDQTEDRRTWKSECFYQLKTCNNLIDFTWDLSKVGKITFPLPLNWIFSPIKVVADQMKLYSNAENGDDSDVKDIDLVLLNLRVLYCIETKIDEGYEGNGKKFCRYPFLKISDEPQLFGLGNKILNIFELFLSGEKVFLDKQFITLTKSLLVMYFKRVIIDDKTSLEIFGRKFSLLMEQSVGGQMKFFKFYKEALEIYASESYCDETFTKLILLPIQMGFSSDYRELFFNSLVDSFKTVKNFEPFHFGDKNGLKPYFFPTESHFGTLTLMLKCLIEIEPLFGLGNSFLQNFCSYHLSSFLFRDLHTMVKGASKNLFQKVSKINFFDERRKLLLGLKAVEKVFEKILWFDFAHCFENLVNGADEFCTTNENYNARKNFCEIILLEKI</sequence>
<evidence type="ECO:0000259" key="1">
    <source>
        <dbReference type="Pfam" id="PF08620"/>
    </source>
</evidence>
<dbReference type="PANTHER" id="PTHR21483">
    <property type="entry name" value="RNA POLYMERASE II-ASSOCIATED PROTEIN 1"/>
    <property type="match status" value="1"/>
</dbReference>
<dbReference type="Pfam" id="PF25766">
    <property type="entry name" value="TPR_RPAP1"/>
    <property type="match status" value="1"/>
</dbReference>
<dbReference type="InterPro" id="IPR016024">
    <property type="entry name" value="ARM-type_fold"/>
</dbReference>
<dbReference type="AlphaFoldDB" id="A0AAD5U7P6"/>
<protein>
    <recommendedName>
        <fullName evidence="5">RNA polymerase II-associated protein 1</fullName>
    </recommendedName>
</protein>
<evidence type="ECO:0000313" key="3">
    <source>
        <dbReference type="EMBL" id="KAJ3227692.1"/>
    </source>
</evidence>
<dbReference type="InterPro" id="IPR039913">
    <property type="entry name" value="RPAP1/Rba50"/>
</dbReference>
<accession>A0AAD5U7P6</accession>
<dbReference type="Pfam" id="PF08620">
    <property type="entry name" value="RPAP1_C"/>
    <property type="match status" value="1"/>
</dbReference>
<name>A0AAD5U7P6_9FUNG</name>
<dbReference type="InterPro" id="IPR013929">
    <property type="entry name" value="RPAP1_C"/>
</dbReference>
<gene>
    <name evidence="3" type="ORF">HK099_000797</name>
</gene>
<dbReference type="SUPFAM" id="SSF48371">
    <property type="entry name" value="ARM repeat"/>
    <property type="match status" value="1"/>
</dbReference>
<keyword evidence="4" id="KW-1185">Reference proteome</keyword>
<proteinExistence type="predicted"/>
<feature type="domain" description="RPAP1 C-terminal" evidence="1">
    <location>
        <begin position="240"/>
        <end position="303"/>
    </location>
</feature>
<feature type="domain" description="RPAP1/MINIYO-like TPR repeats" evidence="2">
    <location>
        <begin position="1008"/>
        <end position="1127"/>
    </location>
</feature>
<evidence type="ECO:0000313" key="4">
    <source>
        <dbReference type="Proteomes" id="UP001211065"/>
    </source>
</evidence>
<dbReference type="GO" id="GO:0006366">
    <property type="term" value="P:transcription by RNA polymerase II"/>
    <property type="evidence" value="ECO:0007669"/>
    <property type="project" value="InterPro"/>
</dbReference>
<dbReference type="PANTHER" id="PTHR21483:SF18">
    <property type="entry name" value="RNA POLYMERASE II-ASSOCIATED PROTEIN 1"/>
    <property type="match status" value="1"/>
</dbReference>
<dbReference type="EMBL" id="JADGJW010000012">
    <property type="protein sequence ID" value="KAJ3227692.1"/>
    <property type="molecule type" value="Genomic_DNA"/>
</dbReference>
<dbReference type="InterPro" id="IPR057989">
    <property type="entry name" value="TPR_RPAP1/MINIYO-like"/>
</dbReference>
<reference evidence="3" key="1">
    <citation type="submission" date="2020-05" db="EMBL/GenBank/DDBJ databases">
        <title>Phylogenomic resolution of chytrid fungi.</title>
        <authorList>
            <person name="Stajich J.E."/>
            <person name="Amses K."/>
            <person name="Simmons R."/>
            <person name="Seto K."/>
            <person name="Myers J."/>
            <person name="Bonds A."/>
            <person name="Quandt C.A."/>
            <person name="Barry K."/>
            <person name="Liu P."/>
            <person name="Grigoriev I."/>
            <person name="Longcore J.E."/>
            <person name="James T.Y."/>
        </authorList>
    </citation>
    <scope>NUCLEOTIDE SEQUENCE</scope>
    <source>
        <strain evidence="3">JEL0476</strain>
    </source>
</reference>
<comment type="caution">
    <text evidence="3">The sequence shown here is derived from an EMBL/GenBank/DDBJ whole genome shotgun (WGS) entry which is preliminary data.</text>
</comment>
<organism evidence="3 4">
    <name type="scientific">Clydaea vesicula</name>
    <dbReference type="NCBI Taxonomy" id="447962"/>
    <lineage>
        <taxon>Eukaryota</taxon>
        <taxon>Fungi</taxon>
        <taxon>Fungi incertae sedis</taxon>
        <taxon>Chytridiomycota</taxon>
        <taxon>Chytridiomycota incertae sedis</taxon>
        <taxon>Chytridiomycetes</taxon>
        <taxon>Lobulomycetales</taxon>
        <taxon>Lobulomycetaceae</taxon>
        <taxon>Clydaea</taxon>
    </lineage>
</organism>
<dbReference type="Proteomes" id="UP001211065">
    <property type="component" value="Unassembled WGS sequence"/>
</dbReference>
<evidence type="ECO:0000259" key="2">
    <source>
        <dbReference type="Pfam" id="PF25766"/>
    </source>
</evidence>